<gene>
    <name evidence="1" type="ORF">QNI16_27730</name>
</gene>
<dbReference type="RefSeq" id="WP_313985468.1">
    <property type="nucleotide sequence ID" value="NZ_JASJOS010000014.1"/>
</dbReference>
<sequence>MLCISTLSTCQQTTNVCKNSLQSFYKLETQVPISNEFTFLEDDFCEGVQDASQDSSFRLMRFGISHKLNRFCDSLHIEVRLIGDYLSNERVSYCRGYNFVMEEKIRMKFRIELPDRESAYNKGIGDPNFFNTSKTSLLPQTLSASVVAAIRTTLN</sequence>
<dbReference type="Proteomes" id="UP001241110">
    <property type="component" value="Unassembled WGS sequence"/>
</dbReference>
<organism evidence="1 2">
    <name type="scientific">Xanthocytophaga flava</name>
    <dbReference type="NCBI Taxonomy" id="3048013"/>
    <lineage>
        <taxon>Bacteria</taxon>
        <taxon>Pseudomonadati</taxon>
        <taxon>Bacteroidota</taxon>
        <taxon>Cytophagia</taxon>
        <taxon>Cytophagales</taxon>
        <taxon>Rhodocytophagaceae</taxon>
        <taxon>Xanthocytophaga</taxon>
    </lineage>
</organism>
<proteinExistence type="predicted"/>
<accession>A0AAE3U8S0</accession>
<reference evidence="1" key="1">
    <citation type="submission" date="2023-05" db="EMBL/GenBank/DDBJ databases">
        <authorList>
            <person name="Zhang X."/>
        </authorList>
    </citation>
    <scope>NUCLEOTIDE SEQUENCE</scope>
    <source>
        <strain evidence="1">YF14B1</strain>
    </source>
</reference>
<evidence type="ECO:0000313" key="2">
    <source>
        <dbReference type="Proteomes" id="UP001241110"/>
    </source>
</evidence>
<comment type="caution">
    <text evidence="1">The sequence shown here is derived from an EMBL/GenBank/DDBJ whole genome shotgun (WGS) entry which is preliminary data.</text>
</comment>
<dbReference type="EMBL" id="JASJOS010000014">
    <property type="protein sequence ID" value="MDJ1484319.1"/>
    <property type="molecule type" value="Genomic_DNA"/>
</dbReference>
<evidence type="ECO:0000313" key="1">
    <source>
        <dbReference type="EMBL" id="MDJ1484319.1"/>
    </source>
</evidence>
<dbReference type="AlphaFoldDB" id="A0AAE3U8S0"/>
<protein>
    <submittedName>
        <fullName evidence="1">Uncharacterized protein</fullName>
    </submittedName>
</protein>
<name>A0AAE3U8S0_9BACT</name>